<reference evidence="11" key="1">
    <citation type="journal article" date="2015" name="Genome Announc.">
        <title>Complete Genome Sequence of Herbaspirillum hiltneri N3 (DSM 17495), Isolated from Surface-Sterilized Wheat Roots.</title>
        <authorList>
            <person name="Guizelini D."/>
            <person name="Saizaki P.M."/>
            <person name="Coimbra N.A."/>
            <person name="Weiss V.A."/>
            <person name="Faoro H."/>
            <person name="Sfeir M.Z."/>
            <person name="Baura V.A."/>
            <person name="Monteiro R.A."/>
            <person name="Chubatsu L.S."/>
            <person name="Souza E.M."/>
            <person name="Cruz L.M."/>
            <person name="Pedrosa F.O."/>
            <person name="Raittz R.T."/>
            <person name="Marchaukoski J.N."/>
            <person name="Steffens M.B."/>
        </authorList>
    </citation>
    <scope>NUCLEOTIDE SEQUENCE [LARGE SCALE GENOMIC DNA]</scope>
    <source>
        <strain evidence="11">N3</strain>
    </source>
</reference>
<evidence type="ECO:0000256" key="7">
    <source>
        <dbReference type="PROSITE-ProRule" id="PRU00700"/>
    </source>
</evidence>
<dbReference type="InterPro" id="IPR011612">
    <property type="entry name" value="Urease_alpha_N_dom"/>
</dbReference>
<feature type="binding site" evidence="6 7">
    <location>
        <position position="221"/>
    </location>
    <ligand>
        <name>substrate</name>
    </ligand>
</feature>
<dbReference type="PANTHER" id="PTHR43440:SF1">
    <property type="entry name" value="UREASE"/>
    <property type="match status" value="1"/>
</dbReference>
<comment type="catalytic activity">
    <reaction evidence="6">
        <text>urea + 2 H2O + H(+) = hydrogencarbonate + 2 NH4(+)</text>
        <dbReference type="Rhea" id="RHEA:20557"/>
        <dbReference type="ChEBI" id="CHEBI:15377"/>
        <dbReference type="ChEBI" id="CHEBI:15378"/>
        <dbReference type="ChEBI" id="CHEBI:16199"/>
        <dbReference type="ChEBI" id="CHEBI:17544"/>
        <dbReference type="ChEBI" id="CHEBI:28938"/>
        <dbReference type="EC" id="3.5.1.5"/>
    </reaction>
</comment>
<feature type="domain" description="Urease" evidence="9">
    <location>
        <begin position="130"/>
        <end position="546"/>
    </location>
</feature>
<keyword evidence="4" id="KW-0479">Metal-binding</keyword>
<dbReference type="Proteomes" id="UP000063429">
    <property type="component" value="Chromosome"/>
</dbReference>
<dbReference type="PANTHER" id="PTHR43440">
    <property type="entry name" value="UREASE"/>
    <property type="match status" value="1"/>
</dbReference>
<evidence type="ECO:0000313" key="10">
    <source>
        <dbReference type="EMBL" id="AKZ65244.1"/>
    </source>
</evidence>
<dbReference type="Pfam" id="PF01979">
    <property type="entry name" value="Amidohydro_1"/>
    <property type="match status" value="1"/>
</dbReference>
<protein>
    <recommendedName>
        <fullName evidence="6">Urease subunit alpha</fullName>
        <ecNumber evidence="6">3.5.1.5</ecNumber>
    </recommendedName>
    <alternativeName>
        <fullName evidence="6">Urea amidohydrolase subunit alpha</fullName>
    </alternativeName>
</protein>
<sequence length="546" mass="56684">MSSISRARYAGLYGPTTGDKIRLADTELLVEIERDYTIYGEESSYGLGKSIRAGMAQSSYSAANGAAEAVITNVVIVDHWGVLKADIGIIDGRISAIGKSGNPDLQPGVNIIIGPGTQVIDGSGKILTAGTIAMDVPISSGDVLMAMAAAGTTTVIGGGSGPVTGSRVTGATPGAWTANRLLDSLDAWPLNFVLVGLGSASQPGGLEAQVWAGAVGALNVHDTRGATPAAIDNCLSIADKYDVPVMITSDTANEFGFNEDTIAAFKGRTVILPDVGGVEGGHIPDVIRCAGLPNVIPASSVAALPYTVDLIDGLYGSVMAANNLDPSIPEDVALAESIIHKETIAATDLLHDMGAISIVAGSSVFPEANAEIVRRTWQMAHKMKIQRDPLPGDGSNDNQRVKRYVAKYTINPAIACGIAHVTGSVEPGKLADLVLWDPAYFGTQPALVLKGGVATSDGSGGLLSTDQSIVFISKSSLEMNGITVSLRHRIEAVRDTRGSVGKHSMIHNTSTPVVEIDPETFEVRADGELLTAEPATVLPLGQRYLL</sequence>
<dbReference type="EC" id="3.5.1.5" evidence="6"/>
<evidence type="ECO:0000256" key="4">
    <source>
        <dbReference type="ARBA" id="ARBA00022723"/>
    </source>
</evidence>
<dbReference type="SUPFAM" id="SSF51338">
    <property type="entry name" value="Composite domain of metallo-dependent hydrolases"/>
    <property type="match status" value="1"/>
</dbReference>
<dbReference type="Pfam" id="PF00449">
    <property type="entry name" value="Urease_alpha"/>
    <property type="match status" value="1"/>
</dbReference>
<evidence type="ECO:0000256" key="1">
    <source>
        <dbReference type="ARBA" id="ARBA00001948"/>
    </source>
</evidence>
<name>A0ABM5V6F1_9BURK</name>
<evidence type="ECO:0000259" key="9">
    <source>
        <dbReference type="PROSITE" id="PS51368"/>
    </source>
</evidence>
<evidence type="ECO:0000256" key="2">
    <source>
        <dbReference type="ARBA" id="ARBA00004897"/>
    </source>
</evidence>
<comment type="pathway">
    <text evidence="2 6">Nitrogen metabolism; urea degradation; CO(2) and NH(3) from urea (urease route): step 1/1.</text>
</comment>
<dbReference type="InterPro" id="IPR050112">
    <property type="entry name" value="Urease_alpha_subunit"/>
</dbReference>
<organism evidence="10 11">
    <name type="scientific">Herbaspirillum hiltneri N3</name>
    <dbReference type="NCBI Taxonomy" id="1262470"/>
    <lineage>
        <taxon>Bacteria</taxon>
        <taxon>Pseudomonadati</taxon>
        <taxon>Pseudomonadota</taxon>
        <taxon>Betaproteobacteria</taxon>
        <taxon>Burkholderiales</taxon>
        <taxon>Oxalobacteraceae</taxon>
        <taxon>Herbaspirillum</taxon>
    </lineage>
</organism>
<dbReference type="GO" id="GO:0009039">
    <property type="term" value="F:urease activity"/>
    <property type="evidence" value="ECO:0007669"/>
    <property type="project" value="UniProtKB-EC"/>
</dbReference>
<dbReference type="PRINTS" id="PR01752">
    <property type="entry name" value="UREASE"/>
</dbReference>
<keyword evidence="6 7" id="KW-0963">Cytoplasm</keyword>
<dbReference type="PROSITE" id="PS51368">
    <property type="entry name" value="UREASE_3"/>
    <property type="match status" value="1"/>
</dbReference>
<dbReference type="InterPro" id="IPR005848">
    <property type="entry name" value="Urease_asu"/>
</dbReference>
<evidence type="ECO:0000256" key="6">
    <source>
        <dbReference type="HAMAP-Rule" id="MF_01953"/>
    </source>
</evidence>
<evidence type="ECO:0000256" key="8">
    <source>
        <dbReference type="RuleBase" id="RU004158"/>
    </source>
</evidence>
<evidence type="ECO:0000313" key="11">
    <source>
        <dbReference type="Proteomes" id="UP000063429"/>
    </source>
</evidence>
<comment type="cofactor">
    <cofactor evidence="1">
        <name>Ni cation</name>
        <dbReference type="ChEBI" id="CHEBI:25516"/>
    </cofactor>
</comment>
<accession>A0ABM5V6F1</accession>
<dbReference type="InterPro" id="IPR032466">
    <property type="entry name" value="Metal_Hydrolase"/>
</dbReference>
<dbReference type="Gene3D" id="3.20.20.140">
    <property type="entry name" value="Metal-dependent hydrolases"/>
    <property type="match status" value="2"/>
</dbReference>
<evidence type="ECO:0000256" key="3">
    <source>
        <dbReference type="ARBA" id="ARBA00022596"/>
    </source>
</evidence>
<comment type="similarity">
    <text evidence="6 8">Belongs to the metallo-dependent hydrolases superfamily. Urease alpha subunit family.</text>
</comment>
<dbReference type="InterPro" id="IPR017951">
    <property type="entry name" value="Urease_asu_c"/>
</dbReference>
<dbReference type="NCBIfam" id="NF009686">
    <property type="entry name" value="PRK13207.1"/>
    <property type="match status" value="1"/>
</dbReference>
<dbReference type="HAMAP" id="MF_01953">
    <property type="entry name" value="Urease_alpha"/>
    <property type="match status" value="1"/>
</dbReference>
<dbReference type="SUPFAM" id="SSF51556">
    <property type="entry name" value="Metallo-dependent hydrolases"/>
    <property type="match status" value="1"/>
</dbReference>
<dbReference type="InterPro" id="IPR011059">
    <property type="entry name" value="Metal-dep_hydrolase_composite"/>
</dbReference>
<keyword evidence="11" id="KW-1185">Reference proteome</keyword>
<evidence type="ECO:0000256" key="5">
    <source>
        <dbReference type="ARBA" id="ARBA00022801"/>
    </source>
</evidence>
<comment type="subcellular location">
    <subcellularLocation>
        <location evidence="6 7">Cytoplasm</location>
    </subcellularLocation>
</comment>
<keyword evidence="3" id="KW-0533">Nickel</keyword>
<dbReference type="Gene3D" id="2.30.40.10">
    <property type="entry name" value="Urease, subunit C, domain 1"/>
    <property type="match status" value="1"/>
</dbReference>
<keyword evidence="5 6" id="KW-0378">Hydrolase</keyword>
<comment type="subunit">
    <text evidence="6">Heterotrimer of UreA (gamma), UreB (beta) and UreC (alpha) subunits. Three heterotrimers associate to form the active enzyme.</text>
</comment>
<dbReference type="EMBL" id="CP011409">
    <property type="protein sequence ID" value="AKZ65244.1"/>
    <property type="molecule type" value="Genomic_DNA"/>
</dbReference>
<comment type="caution">
    <text evidence="6 7">Lacks conserved residue(s) required for the propagation of feature annotation.</text>
</comment>
<proteinExistence type="inferred from homology"/>
<gene>
    <name evidence="6 10" type="primary">ureC</name>
    <name evidence="10" type="ORF">F506_08455</name>
</gene>
<dbReference type="InterPro" id="IPR006680">
    <property type="entry name" value="Amidohydro-rel"/>
</dbReference>